<comment type="caution">
    <text evidence="2">The sequence shown here is derived from an EMBL/GenBank/DDBJ whole genome shotgun (WGS) entry which is preliminary data.</text>
</comment>
<dbReference type="GO" id="GO:0008410">
    <property type="term" value="F:CoA-transferase activity"/>
    <property type="evidence" value="ECO:0007669"/>
    <property type="project" value="InterPro"/>
</dbReference>
<dbReference type="Proteomes" id="UP000323166">
    <property type="component" value="Unassembled WGS sequence"/>
</dbReference>
<dbReference type="Gene3D" id="3.30.30.40">
    <property type="match status" value="1"/>
</dbReference>
<accession>A0A5S4ZW57</accession>
<proteinExistence type="inferred from homology"/>
<dbReference type="PANTHER" id="PTHR43293:SF3">
    <property type="entry name" value="CHOLESTEROL RING-CLEAVING HYDROLASE IPDB SUBUNIT"/>
    <property type="match status" value="1"/>
</dbReference>
<dbReference type="PANTHER" id="PTHR43293">
    <property type="entry name" value="ACETATE COA-TRANSFERASE YDIF"/>
    <property type="match status" value="1"/>
</dbReference>
<dbReference type="AlphaFoldDB" id="A0A5S4ZW57"/>
<keyword evidence="3" id="KW-1185">Reference proteome</keyword>
<organism evidence="2 3">
    <name type="scientific">Desulfallas thermosapovorans DSM 6562</name>
    <dbReference type="NCBI Taxonomy" id="1121431"/>
    <lineage>
        <taxon>Bacteria</taxon>
        <taxon>Bacillati</taxon>
        <taxon>Bacillota</taxon>
        <taxon>Clostridia</taxon>
        <taxon>Eubacteriales</taxon>
        <taxon>Desulfallaceae</taxon>
        <taxon>Desulfallas</taxon>
    </lineage>
</organism>
<evidence type="ECO:0000256" key="1">
    <source>
        <dbReference type="ARBA" id="ARBA00007047"/>
    </source>
</evidence>
<protein>
    <submittedName>
        <fullName evidence="2">Glutaconate CoA-transferase subunit A</fullName>
    </submittedName>
</protein>
<dbReference type="EMBL" id="VNHM01000002">
    <property type="protein sequence ID" value="TYO97258.1"/>
    <property type="molecule type" value="Genomic_DNA"/>
</dbReference>
<dbReference type="SUPFAM" id="SSF100950">
    <property type="entry name" value="NagB/RpiA/CoA transferase-like"/>
    <property type="match status" value="1"/>
</dbReference>
<comment type="similarity">
    <text evidence="1">Belongs to the 3-oxoacid CoA-transferase subunit B family.</text>
</comment>
<gene>
    <name evidence="2" type="ORF">LX24_00442</name>
</gene>
<evidence type="ECO:0000313" key="3">
    <source>
        <dbReference type="Proteomes" id="UP000323166"/>
    </source>
</evidence>
<reference evidence="2 3" key="1">
    <citation type="submission" date="2019-07" db="EMBL/GenBank/DDBJ databases">
        <title>Genomic Encyclopedia of Type Strains, Phase I: the one thousand microbial genomes (KMG-I) project.</title>
        <authorList>
            <person name="Kyrpides N."/>
        </authorList>
    </citation>
    <scope>NUCLEOTIDE SEQUENCE [LARGE SCALE GENOMIC DNA]</scope>
    <source>
        <strain evidence="2 3">DSM 6562</strain>
    </source>
</reference>
<keyword evidence="2" id="KW-0808">Transferase</keyword>
<evidence type="ECO:0000313" key="2">
    <source>
        <dbReference type="EMBL" id="TYO97258.1"/>
    </source>
</evidence>
<dbReference type="Pfam" id="PF01144">
    <property type="entry name" value="CoA_trans"/>
    <property type="match status" value="1"/>
</dbReference>
<dbReference type="InterPro" id="IPR004165">
    <property type="entry name" value="CoA_trans_fam_I"/>
</dbReference>
<dbReference type="RefSeq" id="WP_166510511.1">
    <property type="nucleotide sequence ID" value="NZ_VNHM01000002.1"/>
</dbReference>
<dbReference type="Gene3D" id="3.40.1080.10">
    <property type="entry name" value="Glutaconate Coenzyme A-transferase"/>
    <property type="match status" value="1"/>
</dbReference>
<dbReference type="InterPro" id="IPR037171">
    <property type="entry name" value="NagB/RpiA_transferase-like"/>
</dbReference>
<sequence length="356" mass="40161">MYWTGFTPDEAREILVNKDKSKRDKRMELAEAIDIFVKDGYNIGIAGFVNSRQPVAAIHEIIRQGKKDLTLSFQSAGLAVEYLAGAMALDPTRCSIKRLEFAYWAHESFGISPLFRYLAESGKVELEDWSNFNMSARFKAGAMGIPFIPCRSPLGSDVMQANRSKIMECPFTGDPVALLPAAHPHVAVIHVQEADIYGNCKIKGPLFTCPEIAMAAGYTILTCERIVDHERIINDPNRVNIPFFAVDAVVEVPFGAYPGNCHSHYYFDERHIKELQAAGEAFRKGDRKPLENYYTHYIYEVKNTAEFLSKIPYKQLQHIQQIEIRDFRLIHSVSRSDNGANAKSPAMLHRQLSSGR</sequence>
<name>A0A5S4ZW57_9FIRM</name>
<dbReference type="SMART" id="SM00882">
    <property type="entry name" value="CoA_trans"/>
    <property type="match status" value="1"/>
</dbReference>